<dbReference type="PANTHER" id="PTHR39426">
    <property type="entry name" value="HOMOLOGY TO DEATH-ON-CURING PROTEIN OF PHAGE P1"/>
    <property type="match status" value="1"/>
</dbReference>
<gene>
    <name evidence="2" type="ORF">C3Y92_00395</name>
</gene>
<feature type="domain" description="Fido" evidence="1">
    <location>
        <begin position="6"/>
        <end position="122"/>
    </location>
</feature>
<dbReference type="Gene3D" id="1.20.120.1870">
    <property type="entry name" value="Fic/DOC protein, Fido domain"/>
    <property type="match status" value="1"/>
</dbReference>
<dbReference type="PANTHER" id="PTHR39426:SF1">
    <property type="entry name" value="HOMOLOGY TO DEATH-ON-CURING PROTEIN OF PHAGE P1"/>
    <property type="match status" value="1"/>
</dbReference>
<dbReference type="Proteomes" id="UP000293296">
    <property type="component" value="Chromosome"/>
</dbReference>
<reference evidence="2 3" key="1">
    <citation type="submission" date="2018-02" db="EMBL/GenBank/DDBJ databases">
        <title>Genome sequence of Desulfovibrio carbinolicus DSM 3852.</title>
        <authorList>
            <person name="Wilbanks E."/>
            <person name="Skennerton C.T."/>
            <person name="Orphan V.J."/>
        </authorList>
    </citation>
    <scope>NUCLEOTIDE SEQUENCE [LARGE SCALE GENOMIC DNA]</scope>
    <source>
        <strain evidence="2 3">DSM 3852</strain>
    </source>
</reference>
<protein>
    <submittedName>
        <fullName evidence="2">Type II toxin-antitoxin system death-on-curing family toxin</fullName>
    </submittedName>
</protein>
<evidence type="ECO:0000259" key="1">
    <source>
        <dbReference type="PROSITE" id="PS51459"/>
    </source>
</evidence>
<keyword evidence="3" id="KW-1185">Reference proteome</keyword>
<dbReference type="SUPFAM" id="SSF140931">
    <property type="entry name" value="Fic-like"/>
    <property type="match status" value="1"/>
</dbReference>
<dbReference type="InterPro" id="IPR006440">
    <property type="entry name" value="Doc"/>
</dbReference>
<dbReference type="PROSITE" id="PS51459">
    <property type="entry name" value="FIDO"/>
    <property type="match status" value="1"/>
</dbReference>
<dbReference type="InterPro" id="IPR003812">
    <property type="entry name" value="Fido"/>
</dbReference>
<dbReference type="NCBIfam" id="TIGR01550">
    <property type="entry name" value="DOC_P1"/>
    <property type="match status" value="1"/>
</dbReference>
<dbReference type="OrthoDB" id="9802752at2"/>
<accession>A0A4V0YQC1</accession>
<evidence type="ECO:0000313" key="3">
    <source>
        <dbReference type="Proteomes" id="UP000293296"/>
    </source>
</evidence>
<dbReference type="GO" id="GO:0016301">
    <property type="term" value="F:kinase activity"/>
    <property type="evidence" value="ECO:0007669"/>
    <property type="project" value="InterPro"/>
</dbReference>
<organism evidence="2 3">
    <name type="scientific">Solidesulfovibrio carbinolicus</name>
    <dbReference type="NCBI Taxonomy" id="296842"/>
    <lineage>
        <taxon>Bacteria</taxon>
        <taxon>Pseudomonadati</taxon>
        <taxon>Thermodesulfobacteriota</taxon>
        <taxon>Desulfovibrionia</taxon>
        <taxon>Desulfovibrionales</taxon>
        <taxon>Desulfovibrionaceae</taxon>
        <taxon>Solidesulfovibrio</taxon>
    </lineage>
</organism>
<dbReference type="RefSeq" id="WP_129348440.1">
    <property type="nucleotide sequence ID" value="NZ_CP026538.1"/>
</dbReference>
<dbReference type="EMBL" id="CP026538">
    <property type="protein sequence ID" value="QAZ65782.1"/>
    <property type="molecule type" value="Genomic_DNA"/>
</dbReference>
<name>A0A4V0YQC1_9BACT</name>
<dbReference type="KEGG" id="dcb:C3Y92_00395"/>
<sequence>MTWRWIAAAVVLAVHDQQLAEHGGSAGVREMGLLESALARPAQLAAYGEPDVFDLAATYAHGIARNHPFVDGNKRTAYVACMLFLRLHGVRIDAPGPERVMVFEQLGKGSLDRDALAGWLRARGKEFADQPREAVSAPFG</sequence>
<dbReference type="InterPro" id="IPR036597">
    <property type="entry name" value="Fido-like_dom_sf"/>
</dbReference>
<evidence type="ECO:0000313" key="2">
    <source>
        <dbReference type="EMBL" id="QAZ65782.1"/>
    </source>
</evidence>
<dbReference type="Pfam" id="PF02661">
    <property type="entry name" value="Fic"/>
    <property type="match status" value="1"/>
</dbReference>
<dbReference type="InterPro" id="IPR053737">
    <property type="entry name" value="Type_II_TA_Toxin"/>
</dbReference>
<dbReference type="AlphaFoldDB" id="A0A4V0YQC1"/>
<proteinExistence type="predicted"/>
<dbReference type="PIRSF" id="PIRSF018297">
    <property type="entry name" value="Doc"/>
    <property type="match status" value="1"/>
</dbReference>